<reference evidence="1" key="3">
    <citation type="submission" date="2015-04" db="UniProtKB">
        <authorList>
            <consortium name="EnsemblPlants"/>
        </authorList>
    </citation>
    <scope>IDENTIFICATION</scope>
</reference>
<dbReference type="EnsemblPlants" id="LPERR05G20800.3">
    <property type="protein sequence ID" value="LPERR05G20800.3"/>
    <property type="gene ID" value="LPERR05G20800"/>
</dbReference>
<dbReference type="AlphaFoldDB" id="A0A0D9WJG5"/>
<sequence>MREAVVVSDPVPVHPRVLLGDGHHARRDLEHAVELHEHAVDRLGPRHGQGVPFPPGVLGALQLHCLAVEDDDETVGVVVPHGRLARADVEAVAGE</sequence>
<accession>A0A0D9WJG5</accession>
<reference evidence="1 2" key="1">
    <citation type="submission" date="2012-08" db="EMBL/GenBank/DDBJ databases">
        <title>Oryza genome evolution.</title>
        <authorList>
            <person name="Wing R.A."/>
        </authorList>
    </citation>
    <scope>NUCLEOTIDE SEQUENCE</scope>
</reference>
<reference evidence="2" key="2">
    <citation type="submission" date="2013-12" db="EMBL/GenBank/DDBJ databases">
        <authorList>
            <person name="Yu Y."/>
            <person name="Lee S."/>
            <person name="de Baynast K."/>
            <person name="Wissotski M."/>
            <person name="Liu L."/>
            <person name="Talag J."/>
            <person name="Goicoechea J."/>
            <person name="Angelova A."/>
            <person name="Jetty R."/>
            <person name="Kudrna D."/>
            <person name="Golser W."/>
            <person name="Rivera L."/>
            <person name="Zhang J."/>
            <person name="Wing R."/>
        </authorList>
    </citation>
    <scope>NUCLEOTIDE SEQUENCE</scope>
</reference>
<dbReference type="Proteomes" id="UP000032180">
    <property type="component" value="Chromosome 5"/>
</dbReference>
<protein>
    <submittedName>
        <fullName evidence="1">Uncharacterized protein</fullName>
    </submittedName>
</protein>
<keyword evidence="2" id="KW-1185">Reference proteome</keyword>
<evidence type="ECO:0000313" key="1">
    <source>
        <dbReference type="EnsemblPlants" id="LPERR05G20800.3"/>
    </source>
</evidence>
<organism evidence="1 2">
    <name type="scientific">Leersia perrieri</name>
    <dbReference type="NCBI Taxonomy" id="77586"/>
    <lineage>
        <taxon>Eukaryota</taxon>
        <taxon>Viridiplantae</taxon>
        <taxon>Streptophyta</taxon>
        <taxon>Embryophyta</taxon>
        <taxon>Tracheophyta</taxon>
        <taxon>Spermatophyta</taxon>
        <taxon>Magnoliopsida</taxon>
        <taxon>Liliopsida</taxon>
        <taxon>Poales</taxon>
        <taxon>Poaceae</taxon>
        <taxon>BOP clade</taxon>
        <taxon>Oryzoideae</taxon>
        <taxon>Oryzeae</taxon>
        <taxon>Oryzinae</taxon>
        <taxon>Leersia</taxon>
    </lineage>
</organism>
<dbReference type="Gramene" id="LPERR05G20800.3">
    <property type="protein sequence ID" value="LPERR05G20800.3"/>
    <property type="gene ID" value="LPERR05G20800"/>
</dbReference>
<name>A0A0D9WJG5_9ORYZ</name>
<dbReference type="HOGENOM" id="CLU_2375883_0_0_1"/>
<evidence type="ECO:0000313" key="2">
    <source>
        <dbReference type="Proteomes" id="UP000032180"/>
    </source>
</evidence>
<proteinExistence type="predicted"/>